<evidence type="ECO:0000313" key="2">
    <source>
        <dbReference type="EMBL" id="TQL82577.1"/>
    </source>
</evidence>
<dbReference type="GO" id="GO:0016740">
    <property type="term" value="F:transferase activity"/>
    <property type="evidence" value="ECO:0007669"/>
    <property type="project" value="UniProtKB-KW"/>
</dbReference>
<feature type="domain" description="N-acetyltransferase" evidence="1">
    <location>
        <begin position="65"/>
        <end position="152"/>
    </location>
</feature>
<dbReference type="InterPro" id="IPR031165">
    <property type="entry name" value="GNAT_YJDJ"/>
</dbReference>
<organism evidence="2 3">
    <name type="scientific">Microbacterium saperdae</name>
    <dbReference type="NCBI Taxonomy" id="69368"/>
    <lineage>
        <taxon>Bacteria</taxon>
        <taxon>Bacillati</taxon>
        <taxon>Actinomycetota</taxon>
        <taxon>Actinomycetes</taxon>
        <taxon>Micrococcales</taxon>
        <taxon>Microbacteriaceae</taxon>
        <taxon>Microbacterium</taxon>
    </lineage>
</organism>
<dbReference type="Proteomes" id="UP000317209">
    <property type="component" value="Unassembled WGS sequence"/>
</dbReference>
<gene>
    <name evidence="2" type="ORF">FB560_4073</name>
</gene>
<dbReference type="AlphaFoldDB" id="A0A543BCL3"/>
<evidence type="ECO:0000313" key="3">
    <source>
        <dbReference type="Proteomes" id="UP000317209"/>
    </source>
</evidence>
<dbReference type="EMBL" id="VFOX01000002">
    <property type="protein sequence ID" value="TQL82577.1"/>
    <property type="molecule type" value="Genomic_DNA"/>
</dbReference>
<name>A0A543BCL3_9MICO</name>
<accession>A0A543BCL3</accession>
<proteinExistence type="predicted"/>
<comment type="caution">
    <text evidence="2">The sequence shown here is derived from an EMBL/GenBank/DDBJ whole genome shotgun (WGS) entry which is preliminary data.</text>
</comment>
<dbReference type="SUPFAM" id="SSF55729">
    <property type="entry name" value="Acyl-CoA N-acyltransferases (Nat)"/>
    <property type="match status" value="1"/>
</dbReference>
<protein>
    <submittedName>
        <fullName evidence="2">Putative GNAT family acetyltransferase</fullName>
    </submittedName>
</protein>
<keyword evidence="3" id="KW-1185">Reference proteome</keyword>
<evidence type="ECO:0000259" key="1">
    <source>
        <dbReference type="PROSITE" id="PS51729"/>
    </source>
</evidence>
<keyword evidence="2" id="KW-0808">Transferase</keyword>
<dbReference type="InterPro" id="IPR016181">
    <property type="entry name" value="Acyl_CoA_acyltransferase"/>
</dbReference>
<sequence>MPTRPGIIIPAVLFASWADKGLALVVMGGLCRIVSARVKTTTPSHGGRNVEGMTTSTLASGFLLTDEKDASRYTLHRDGNLVSVLDYRDDGRTVALTRAFTVPTFRGHGYAGVVVEGAVADIITRGDRKVDAVCWYVADWFDAHPEHAGLLRVR</sequence>
<dbReference type="Pfam" id="PF14542">
    <property type="entry name" value="Acetyltransf_CG"/>
    <property type="match status" value="1"/>
</dbReference>
<dbReference type="PROSITE" id="PS51729">
    <property type="entry name" value="GNAT_YJDJ"/>
    <property type="match status" value="1"/>
</dbReference>
<reference evidence="2 3" key="1">
    <citation type="submission" date="2019-06" db="EMBL/GenBank/DDBJ databases">
        <title>Sequencing the genomes of 1000 actinobacteria strains.</title>
        <authorList>
            <person name="Klenk H.-P."/>
        </authorList>
    </citation>
    <scope>NUCLEOTIDE SEQUENCE [LARGE SCALE GENOMIC DNA]</scope>
    <source>
        <strain evidence="2 3">DSM 20169</strain>
    </source>
</reference>
<dbReference type="Gene3D" id="3.40.630.30">
    <property type="match status" value="1"/>
</dbReference>